<dbReference type="Pfam" id="PF00586">
    <property type="entry name" value="AIRS"/>
    <property type="match status" value="1"/>
</dbReference>
<proteinExistence type="predicted"/>
<dbReference type="EMBL" id="LT838272">
    <property type="protein sequence ID" value="SMB95171.1"/>
    <property type="molecule type" value="Genomic_DNA"/>
</dbReference>
<organism evidence="2 3">
    <name type="scientific">Thermanaeromonas toyohensis ToBE</name>
    <dbReference type="NCBI Taxonomy" id="698762"/>
    <lineage>
        <taxon>Bacteria</taxon>
        <taxon>Bacillati</taxon>
        <taxon>Bacillota</taxon>
        <taxon>Clostridia</taxon>
        <taxon>Neomoorellales</taxon>
        <taxon>Neomoorellaceae</taxon>
        <taxon>Thermanaeromonas</taxon>
    </lineage>
</organism>
<dbReference type="GO" id="GO:0016301">
    <property type="term" value="F:kinase activity"/>
    <property type="evidence" value="ECO:0007669"/>
    <property type="project" value="UniProtKB-KW"/>
</dbReference>
<evidence type="ECO:0000259" key="1">
    <source>
        <dbReference type="Pfam" id="PF00586"/>
    </source>
</evidence>
<sequence length="251" mass="26605">MRKYRDLTLIELNDGRLLVIACDSCGAIGPKEGDVVKVPGYVVGRFTSRVALMEVLAAGAWPICVVNTLCVEPFPTGADIQRGIADELRFLGVDPEALLTGSTEKNMPTSQSGVGVTVIGIASKEQLRVGRLSAGDSLGLFGLPKVGAEVSLNDPEIADLPTVMLLLSSSQVREIVPVGSRGIKAEAETLARLNDLELVWYEIPDEVDLYKSAGPATCLLVAGEEASLKLLGEKAKKPFLLLGNLIPHSKG</sequence>
<dbReference type="InterPro" id="IPR016188">
    <property type="entry name" value="PurM-like_N"/>
</dbReference>
<name>A0A1W1VQ08_9FIRM</name>
<feature type="domain" description="PurM-like N-terminal" evidence="1">
    <location>
        <begin position="6"/>
        <end position="122"/>
    </location>
</feature>
<dbReference type="InterPro" id="IPR036921">
    <property type="entry name" value="PurM-like_N_sf"/>
</dbReference>
<dbReference type="SUPFAM" id="SSF55326">
    <property type="entry name" value="PurM N-terminal domain-like"/>
    <property type="match status" value="1"/>
</dbReference>
<keyword evidence="2" id="KW-0808">Transferase</keyword>
<dbReference type="AlphaFoldDB" id="A0A1W1VQ08"/>
<dbReference type="RefSeq" id="WP_084664748.1">
    <property type="nucleotide sequence ID" value="NZ_LT838272.1"/>
</dbReference>
<dbReference type="Proteomes" id="UP000192569">
    <property type="component" value="Chromosome I"/>
</dbReference>
<dbReference type="OrthoDB" id="9805740at2"/>
<gene>
    <name evidence="2" type="ORF">SAMN00808754_1182</name>
</gene>
<dbReference type="Gene3D" id="3.30.1330.10">
    <property type="entry name" value="PurM-like, N-terminal domain"/>
    <property type="match status" value="1"/>
</dbReference>
<accession>A0A1W1VQ08</accession>
<evidence type="ECO:0000313" key="2">
    <source>
        <dbReference type="EMBL" id="SMB95171.1"/>
    </source>
</evidence>
<reference evidence="2 3" key="1">
    <citation type="submission" date="2017-04" db="EMBL/GenBank/DDBJ databases">
        <authorList>
            <person name="Afonso C.L."/>
            <person name="Miller P.J."/>
            <person name="Scott M.A."/>
            <person name="Spackman E."/>
            <person name="Goraichik I."/>
            <person name="Dimitrov K.M."/>
            <person name="Suarez D.L."/>
            <person name="Swayne D.E."/>
        </authorList>
    </citation>
    <scope>NUCLEOTIDE SEQUENCE [LARGE SCALE GENOMIC DNA]</scope>
    <source>
        <strain evidence="2 3">ToBE</strain>
    </source>
</reference>
<dbReference type="STRING" id="698762.SAMN00808754_1182"/>
<evidence type="ECO:0000313" key="3">
    <source>
        <dbReference type="Proteomes" id="UP000192569"/>
    </source>
</evidence>
<keyword evidence="3" id="KW-1185">Reference proteome</keyword>
<protein>
    <submittedName>
        <fullName evidence="2">Alpha-ribazole kinase</fullName>
    </submittedName>
</protein>
<keyword evidence="2" id="KW-0418">Kinase</keyword>